<feature type="region of interest" description="Disordered" evidence="2">
    <location>
        <begin position="186"/>
        <end position="207"/>
    </location>
</feature>
<dbReference type="InterPro" id="IPR004474">
    <property type="entry name" value="LytR_CpsA_psr"/>
</dbReference>
<dbReference type="EMBL" id="JADBDZ010000001">
    <property type="protein sequence ID" value="MBE1535857.1"/>
    <property type="molecule type" value="Genomic_DNA"/>
</dbReference>
<dbReference type="PANTHER" id="PTHR33392:SF6">
    <property type="entry name" value="POLYISOPRENYL-TEICHOIC ACID--PEPTIDOGLYCAN TEICHOIC ACID TRANSFERASE TAGU"/>
    <property type="match status" value="1"/>
</dbReference>
<dbReference type="NCBIfam" id="TIGR00350">
    <property type="entry name" value="lytR_cpsA_psr"/>
    <property type="match status" value="1"/>
</dbReference>
<feature type="compositionally biased region" description="Low complexity" evidence="2">
    <location>
        <begin position="477"/>
        <end position="496"/>
    </location>
</feature>
<feature type="domain" description="Cell envelope-related transcriptional attenuator" evidence="4">
    <location>
        <begin position="234"/>
        <end position="403"/>
    </location>
</feature>
<evidence type="ECO:0000259" key="4">
    <source>
        <dbReference type="Pfam" id="PF03816"/>
    </source>
</evidence>
<organism evidence="5 6">
    <name type="scientific">Actinomadura algeriensis</name>
    <dbReference type="NCBI Taxonomy" id="1679523"/>
    <lineage>
        <taxon>Bacteria</taxon>
        <taxon>Bacillati</taxon>
        <taxon>Actinomycetota</taxon>
        <taxon>Actinomycetes</taxon>
        <taxon>Streptosporangiales</taxon>
        <taxon>Thermomonosporaceae</taxon>
        <taxon>Actinomadura</taxon>
    </lineage>
</organism>
<accession>A0ABR9JZ52</accession>
<feature type="transmembrane region" description="Helical" evidence="3">
    <location>
        <begin position="142"/>
        <end position="163"/>
    </location>
</feature>
<feature type="compositionally biased region" description="Basic and acidic residues" evidence="2">
    <location>
        <begin position="1"/>
        <end position="23"/>
    </location>
</feature>
<feature type="compositionally biased region" description="Basic residues" evidence="2">
    <location>
        <begin position="24"/>
        <end position="37"/>
    </location>
</feature>
<protein>
    <submittedName>
        <fullName evidence="5">LCP family protein required for cell wall assembly</fullName>
    </submittedName>
</protein>
<dbReference type="PANTHER" id="PTHR33392">
    <property type="entry name" value="POLYISOPRENYL-TEICHOIC ACID--PEPTIDOGLYCAN TEICHOIC ACID TRANSFERASE TAGU"/>
    <property type="match status" value="1"/>
</dbReference>
<feature type="transmembrane region" description="Helical" evidence="3">
    <location>
        <begin position="107"/>
        <end position="135"/>
    </location>
</feature>
<keyword evidence="3" id="KW-0472">Membrane</keyword>
<comment type="caution">
    <text evidence="5">The sequence shown here is derived from an EMBL/GenBank/DDBJ whole genome shotgun (WGS) entry which is preliminary data.</text>
</comment>
<evidence type="ECO:0000313" key="6">
    <source>
        <dbReference type="Proteomes" id="UP000627838"/>
    </source>
</evidence>
<reference evidence="5 6" key="1">
    <citation type="submission" date="2020-10" db="EMBL/GenBank/DDBJ databases">
        <title>Sequencing the genomes of 1000 actinobacteria strains.</title>
        <authorList>
            <person name="Klenk H.-P."/>
        </authorList>
    </citation>
    <scope>NUCLEOTIDE SEQUENCE [LARGE SCALE GENOMIC DNA]</scope>
    <source>
        <strain evidence="5 6">DSM 46744</strain>
    </source>
</reference>
<feature type="transmembrane region" description="Helical" evidence="3">
    <location>
        <begin position="76"/>
        <end position="95"/>
    </location>
</feature>
<evidence type="ECO:0000256" key="3">
    <source>
        <dbReference type="SAM" id="Phobius"/>
    </source>
</evidence>
<dbReference type="Pfam" id="PF03816">
    <property type="entry name" value="LytR_cpsA_psr"/>
    <property type="match status" value="1"/>
</dbReference>
<dbReference type="Proteomes" id="UP000627838">
    <property type="component" value="Unassembled WGS sequence"/>
</dbReference>
<feature type="region of interest" description="Disordered" evidence="2">
    <location>
        <begin position="1"/>
        <end position="41"/>
    </location>
</feature>
<comment type="similarity">
    <text evidence="1">Belongs to the LytR/CpsA/Psr (LCP) family.</text>
</comment>
<dbReference type="Gene3D" id="3.40.630.190">
    <property type="entry name" value="LCP protein"/>
    <property type="match status" value="1"/>
</dbReference>
<name>A0ABR9JZ52_9ACTN</name>
<evidence type="ECO:0000256" key="2">
    <source>
        <dbReference type="SAM" id="MobiDB-lite"/>
    </source>
</evidence>
<dbReference type="RefSeq" id="WP_192761985.1">
    <property type="nucleotide sequence ID" value="NZ_JADBDZ010000001.1"/>
</dbReference>
<keyword evidence="3" id="KW-1133">Transmembrane helix</keyword>
<feature type="transmembrane region" description="Helical" evidence="3">
    <location>
        <begin position="45"/>
        <end position="64"/>
    </location>
</feature>
<keyword evidence="3" id="KW-0812">Transmembrane</keyword>
<gene>
    <name evidence="5" type="ORF">H4W34_005690</name>
</gene>
<sequence length="507" mass="52880">MRDEEPDRGPADGRDRRGAADRRSGRHRRGRDRHGGRGRGGTAPFALAEALLMASLSPVLPGLAHLRAGRVRLGGALLGAQAALLTCAALAFAQLRPLFLQLSVRPGWLTALTACSVVLAALWALLIVHSYLVLLPDGLAPLWRLAGGTTVSVLCLLVIVPPLTVAHYGHLQRELVDGVFADGPATPAAQAGGTGGPVPAGSGESPAGDPWAGVPRLNVLLLGGDADVGRPGVRTDSMTLASVDTATGDTVLLSLPRNLQHVPVWSGEERLPYPADGLLNAVYGEGAAHPGLLAGDGRAVRDPGAELLKRTVGHILGMPVPYYVMVDMRSFRQIVDAVGGVRVCVAEPVPVPRSQVPAGVLAPGCRTLTGREALWFGRSRTGSSDYVRMGRQKCLLWALARQAGPLTVLRSFQRLTEVFKESVGTDVPQRLLPALVGLAAKIRDADVRSLQFVPPVVSPASPDYAAIRRTAARAVRDAAGPAASPDGSSGGAAADARPLPVLTDRCG</sequence>
<proteinExistence type="inferred from homology"/>
<keyword evidence="6" id="KW-1185">Reference proteome</keyword>
<feature type="region of interest" description="Disordered" evidence="2">
    <location>
        <begin position="477"/>
        <end position="507"/>
    </location>
</feature>
<evidence type="ECO:0000256" key="1">
    <source>
        <dbReference type="ARBA" id="ARBA00006068"/>
    </source>
</evidence>
<dbReference type="InterPro" id="IPR050922">
    <property type="entry name" value="LytR/CpsA/Psr_CW_biosynth"/>
</dbReference>
<evidence type="ECO:0000313" key="5">
    <source>
        <dbReference type="EMBL" id="MBE1535857.1"/>
    </source>
</evidence>